<keyword evidence="2" id="KW-1185">Reference proteome</keyword>
<protein>
    <submittedName>
        <fullName evidence="3">Pecanex-like protein</fullName>
    </submittedName>
</protein>
<evidence type="ECO:0000313" key="1">
    <source>
        <dbReference type="EMBL" id="VDN01828.1"/>
    </source>
</evidence>
<reference evidence="1 2" key="2">
    <citation type="submission" date="2018-11" db="EMBL/GenBank/DDBJ databases">
        <authorList>
            <consortium name="Pathogen Informatics"/>
        </authorList>
    </citation>
    <scope>NUCLEOTIDE SEQUENCE [LARGE SCALE GENOMIC DNA]</scope>
</reference>
<dbReference type="WBParaSite" id="TCLT_0000469101-mRNA-1">
    <property type="protein sequence ID" value="TCLT_0000469101-mRNA-1"/>
    <property type="gene ID" value="TCLT_0000469101"/>
</dbReference>
<sequence>MLGSPYIFYDQKDSDACGASGAIIPTVDAECCELKEEKGNFADCHQISSRTAVLSPHSSGEDGCANLVQTDPRLTIELGFLSTSSTTAKIMHGDTNDHLEAANGSGVGPELSQMVGRHHDQEDEEEEILALPSPETLNDMIMKIQSKLTLFHLIITV</sequence>
<dbReference type="OrthoDB" id="5859891at2759"/>
<gene>
    <name evidence="1" type="ORF">TCLT_LOCUS4680</name>
</gene>
<dbReference type="EMBL" id="UYYF01004299">
    <property type="protein sequence ID" value="VDN01828.1"/>
    <property type="molecule type" value="Genomic_DNA"/>
</dbReference>
<dbReference type="Proteomes" id="UP000276776">
    <property type="component" value="Unassembled WGS sequence"/>
</dbReference>
<name>A0A0N5CWG9_THECL</name>
<proteinExistence type="predicted"/>
<dbReference type="AlphaFoldDB" id="A0A0N5CWG9"/>
<reference evidence="3" key="1">
    <citation type="submission" date="2017-02" db="UniProtKB">
        <authorList>
            <consortium name="WormBaseParasite"/>
        </authorList>
    </citation>
    <scope>IDENTIFICATION</scope>
</reference>
<organism evidence="3">
    <name type="scientific">Thelazia callipaeda</name>
    <name type="common">Oriental eyeworm</name>
    <name type="synonym">Parasitic nematode</name>
    <dbReference type="NCBI Taxonomy" id="103827"/>
    <lineage>
        <taxon>Eukaryota</taxon>
        <taxon>Metazoa</taxon>
        <taxon>Ecdysozoa</taxon>
        <taxon>Nematoda</taxon>
        <taxon>Chromadorea</taxon>
        <taxon>Rhabditida</taxon>
        <taxon>Spirurina</taxon>
        <taxon>Spiruromorpha</taxon>
        <taxon>Thelazioidea</taxon>
        <taxon>Thelaziidae</taxon>
        <taxon>Thelazia</taxon>
    </lineage>
</organism>
<accession>A0A0N5CWG9</accession>
<evidence type="ECO:0000313" key="3">
    <source>
        <dbReference type="WBParaSite" id="TCLT_0000469101-mRNA-1"/>
    </source>
</evidence>
<evidence type="ECO:0000313" key="2">
    <source>
        <dbReference type="Proteomes" id="UP000276776"/>
    </source>
</evidence>